<keyword evidence="2" id="KW-1185">Reference proteome</keyword>
<evidence type="ECO:0000313" key="1">
    <source>
        <dbReference type="EMBL" id="KAF3590578.1"/>
    </source>
</evidence>
<comment type="caution">
    <text evidence="1">The sequence shown here is derived from an EMBL/GenBank/DDBJ whole genome shotgun (WGS) entry which is preliminary data.</text>
</comment>
<dbReference type="EMBL" id="QGKV02000299">
    <property type="protein sequence ID" value="KAF3590578.1"/>
    <property type="molecule type" value="Genomic_DNA"/>
</dbReference>
<accession>A0ABQ7E018</accession>
<dbReference type="Proteomes" id="UP000266723">
    <property type="component" value="Unassembled WGS sequence"/>
</dbReference>
<protein>
    <submittedName>
        <fullName evidence="1">Uncharacterized protein</fullName>
    </submittedName>
</protein>
<organism evidence="1 2">
    <name type="scientific">Brassica cretica</name>
    <name type="common">Mustard</name>
    <dbReference type="NCBI Taxonomy" id="69181"/>
    <lineage>
        <taxon>Eukaryota</taxon>
        <taxon>Viridiplantae</taxon>
        <taxon>Streptophyta</taxon>
        <taxon>Embryophyta</taxon>
        <taxon>Tracheophyta</taxon>
        <taxon>Spermatophyta</taxon>
        <taxon>Magnoliopsida</taxon>
        <taxon>eudicotyledons</taxon>
        <taxon>Gunneridae</taxon>
        <taxon>Pentapetalae</taxon>
        <taxon>rosids</taxon>
        <taxon>malvids</taxon>
        <taxon>Brassicales</taxon>
        <taxon>Brassicaceae</taxon>
        <taxon>Brassiceae</taxon>
        <taxon>Brassica</taxon>
    </lineage>
</organism>
<evidence type="ECO:0000313" key="2">
    <source>
        <dbReference type="Proteomes" id="UP000266723"/>
    </source>
</evidence>
<proteinExistence type="predicted"/>
<gene>
    <name evidence="1" type="ORF">DY000_02021119</name>
</gene>
<sequence length="59" mass="6697">MISSLRRERDKESENEFMDLGIITSQEAFTTVFVVELLIGSSCHAMNHFEMLSSQLISS</sequence>
<name>A0ABQ7E018_BRACR</name>
<reference evidence="1 2" key="1">
    <citation type="journal article" date="2020" name="BMC Genomics">
        <title>Intraspecific diversification of the crop wild relative Brassica cretica Lam. using demographic model selection.</title>
        <authorList>
            <person name="Kioukis A."/>
            <person name="Michalopoulou V.A."/>
            <person name="Briers L."/>
            <person name="Pirintsos S."/>
            <person name="Studholme D.J."/>
            <person name="Pavlidis P."/>
            <person name="Sarris P.F."/>
        </authorList>
    </citation>
    <scope>NUCLEOTIDE SEQUENCE [LARGE SCALE GENOMIC DNA]</scope>
    <source>
        <strain evidence="2">cv. PFS-1207/04</strain>
    </source>
</reference>